<dbReference type="Proteomes" id="UP000260721">
    <property type="component" value="Unassembled WGS sequence"/>
</dbReference>
<dbReference type="RefSeq" id="WP_117447347.1">
    <property type="nucleotide sequence ID" value="NZ_QUSK01000047.1"/>
</dbReference>
<evidence type="ECO:0000313" key="1">
    <source>
        <dbReference type="EMBL" id="RGD72746.1"/>
    </source>
</evidence>
<dbReference type="AlphaFoldDB" id="A0A3E3DUI8"/>
<reference evidence="1 2" key="1">
    <citation type="submission" date="2018-08" db="EMBL/GenBank/DDBJ databases">
        <title>A genome reference for cultivated species of the human gut microbiota.</title>
        <authorList>
            <person name="Zou Y."/>
            <person name="Xue W."/>
            <person name="Luo G."/>
        </authorList>
    </citation>
    <scope>NUCLEOTIDE SEQUENCE [LARGE SCALE GENOMIC DNA]</scope>
    <source>
        <strain evidence="1 2">TF08-11</strain>
    </source>
</reference>
<accession>A0A3E3DUI8</accession>
<name>A0A3E3DUI8_9FIRM</name>
<gene>
    <name evidence="1" type="ORF">DXC78_12615</name>
</gene>
<comment type="caution">
    <text evidence="1">The sequence shown here is derived from an EMBL/GenBank/DDBJ whole genome shotgun (WGS) entry which is preliminary data.</text>
</comment>
<proteinExistence type="predicted"/>
<dbReference type="EMBL" id="QUSK01000047">
    <property type="protein sequence ID" value="RGD72746.1"/>
    <property type="molecule type" value="Genomic_DNA"/>
</dbReference>
<evidence type="ECO:0000313" key="2">
    <source>
        <dbReference type="Proteomes" id="UP000260721"/>
    </source>
</evidence>
<organism evidence="1 2">
    <name type="scientific">Faecalicoccus pleomorphus</name>
    <dbReference type="NCBI Taxonomy" id="1323"/>
    <lineage>
        <taxon>Bacteria</taxon>
        <taxon>Bacillati</taxon>
        <taxon>Bacillota</taxon>
        <taxon>Erysipelotrichia</taxon>
        <taxon>Erysipelotrichales</taxon>
        <taxon>Erysipelotrichaceae</taxon>
        <taxon>Faecalicoccus</taxon>
    </lineage>
</organism>
<protein>
    <submittedName>
        <fullName evidence="1">Uncharacterized protein</fullName>
    </submittedName>
</protein>
<sequence>MTNQKLLKDIKDLFEQTKADERYTDRQKAIKYSELMTLLENMYHLPLLESDFSDVDEDVESLYLELSKERKLT</sequence>